<dbReference type="Pfam" id="PF07693">
    <property type="entry name" value="KAP_NTPase"/>
    <property type="match status" value="1"/>
</dbReference>
<gene>
    <name evidence="2" type="ORF">ATC03_02405</name>
</gene>
<sequence>MKEQFATEPELVVVEFNPWLFSGTQPLTDVFFREIAAELRVEDRSRFETIAEGLNKYGDVLSPVAVIPFVGGWWDRAYRATKTLANWWADRKKGSRTFRTTVTDALSELDHPIVVVIDDIDRLHTSEIRDIFKLVRLTASFPNVVYLLAFDRVRVEQALTEEGVSGRSYLEKIVQLSFDLPAIPHEMLRAEVFEKLNVVLDGVEELRFDQGAWTDVYVEIVEPLIANLRDVTRLALSSAPTVRALGADIEGVDLLALESVRVFRPEIFGALQRVRTSLTEIPDNSFGRSDTSRQQAEIDGLLEIAGSNADLVRQLIRRLFPAARRYIENNQYGRNSQAVWLREHRVAHISFLDLYFSRAAPSDLRSFRNAERASTLLNDATALGAFLDSLPIDELEDAISGLEAYQDEYPSDAVVPACVTLLNRIHLIPDRPRAFFDPMRPDIVVGRVVLRLLSRIDDPVDREQAVRTILPDLITYSAREDLIRTVGYREGSGHRLVPEQVATELEETLIQQIRESPHSAAPQAEWNLARVHWLVAESLATEYTAPQFVDPTEVRALLFSAKTTARRQSGDSRAVHEEGRLWWGALVQIFGDESALVTAIELLKAVDGDTELVQLAEQYAGGWRPSEDSF</sequence>
<evidence type="ECO:0000313" key="3">
    <source>
        <dbReference type="Proteomes" id="UP000078437"/>
    </source>
</evidence>
<dbReference type="EMBL" id="CP013979">
    <property type="protein sequence ID" value="ANJ25781.1"/>
    <property type="molecule type" value="Genomic_DNA"/>
</dbReference>
<reference evidence="2 3" key="1">
    <citation type="journal article" date="2016" name="Int. J. Syst. Evol. Microbiol.">
        <title>Agromyces aureus sp. nov., isolated from the rhizosphere of Salix caprea L. grown in a heavy-metal-contaminated soil.</title>
        <authorList>
            <person name="Corretto E."/>
            <person name="Antonielli L."/>
            <person name="Sessitsch A."/>
            <person name="Compant S."/>
            <person name="Gorfer M."/>
            <person name="Kuffner M."/>
            <person name="Brader G."/>
        </authorList>
    </citation>
    <scope>NUCLEOTIDE SEQUENCE [LARGE SCALE GENOMIC DNA]</scope>
    <source>
        <strain evidence="2 3">AR33</strain>
    </source>
</reference>
<evidence type="ECO:0000259" key="1">
    <source>
        <dbReference type="Pfam" id="PF07693"/>
    </source>
</evidence>
<keyword evidence="3" id="KW-1185">Reference proteome</keyword>
<name>A0A191WBZ7_9MICO</name>
<protein>
    <recommendedName>
        <fullName evidence="1">KAP NTPase domain-containing protein</fullName>
    </recommendedName>
</protein>
<accession>A0A191WBZ7</accession>
<dbReference type="KEGG" id="agy:ATC03_02405"/>
<feature type="domain" description="KAP NTPase" evidence="1">
    <location>
        <begin position="8"/>
        <end position="235"/>
    </location>
</feature>
<dbReference type="InterPro" id="IPR011646">
    <property type="entry name" value="KAP_P-loop"/>
</dbReference>
<evidence type="ECO:0000313" key="2">
    <source>
        <dbReference type="EMBL" id="ANJ25781.1"/>
    </source>
</evidence>
<dbReference type="AlphaFoldDB" id="A0A191WBZ7"/>
<organism evidence="2 3">
    <name type="scientific">Agromyces aureus</name>
    <dbReference type="NCBI Taxonomy" id="453304"/>
    <lineage>
        <taxon>Bacteria</taxon>
        <taxon>Bacillati</taxon>
        <taxon>Actinomycetota</taxon>
        <taxon>Actinomycetes</taxon>
        <taxon>Micrococcales</taxon>
        <taxon>Microbacteriaceae</taxon>
        <taxon>Agromyces</taxon>
    </lineage>
</organism>
<proteinExistence type="predicted"/>
<reference evidence="3" key="2">
    <citation type="submission" date="2016-01" db="EMBL/GenBank/DDBJ databases">
        <title>Complete genome sequence of Agromyces aureus AR33T and comparison with related organisms.</title>
        <authorList>
            <person name="Corretto E."/>
            <person name="Antonielli L."/>
            <person name="Sessitsch A."/>
            <person name="Brader G."/>
        </authorList>
    </citation>
    <scope>NUCLEOTIDE SEQUENCE [LARGE SCALE GENOMIC DNA]</scope>
    <source>
        <strain evidence="3">AR33</strain>
    </source>
</reference>
<dbReference type="Proteomes" id="UP000078437">
    <property type="component" value="Chromosome"/>
</dbReference>